<reference evidence="1 2" key="1">
    <citation type="submission" date="2020-06" db="EMBL/GenBank/DDBJ databases">
        <title>WGS assembly of Ceratodon purpureus strain R40.</title>
        <authorList>
            <person name="Carey S.B."/>
            <person name="Jenkins J."/>
            <person name="Shu S."/>
            <person name="Lovell J.T."/>
            <person name="Sreedasyam A."/>
            <person name="Maumus F."/>
            <person name="Tiley G.P."/>
            <person name="Fernandez-Pozo N."/>
            <person name="Barry K."/>
            <person name="Chen C."/>
            <person name="Wang M."/>
            <person name="Lipzen A."/>
            <person name="Daum C."/>
            <person name="Saski C.A."/>
            <person name="Payton A.C."/>
            <person name="Mcbreen J.C."/>
            <person name="Conrad R.E."/>
            <person name="Kollar L.M."/>
            <person name="Olsson S."/>
            <person name="Huttunen S."/>
            <person name="Landis J.B."/>
            <person name="Wickett N.J."/>
            <person name="Johnson M.G."/>
            <person name="Rensing S.A."/>
            <person name="Grimwood J."/>
            <person name="Schmutz J."/>
            <person name="Mcdaniel S.F."/>
        </authorList>
    </citation>
    <scope>NUCLEOTIDE SEQUENCE [LARGE SCALE GENOMIC DNA]</scope>
    <source>
        <strain evidence="1 2">R40</strain>
    </source>
</reference>
<gene>
    <name evidence="1" type="ORF">KC19_11G038400</name>
</gene>
<dbReference type="AlphaFoldDB" id="A0A8T0GAS5"/>
<dbReference type="Pfam" id="PF05996">
    <property type="entry name" value="Fe_bilin_red"/>
    <property type="match status" value="1"/>
</dbReference>
<comment type="caution">
    <text evidence="1">The sequence shown here is derived from an EMBL/GenBank/DDBJ whole genome shotgun (WGS) entry which is preliminary data.</text>
</comment>
<dbReference type="OrthoDB" id="1882595at2759"/>
<dbReference type="PANTHER" id="PTHR34557:SF6">
    <property type="entry name" value="15,16-DIHYDROBILIVERDIN:FERREDOXIN OXIDOREDUCTASE"/>
    <property type="match status" value="1"/>
</dbReference>
<evidence type="ECO:0000313" key="2">
    <source>
        <dbReference type="Proteomes" id="UP000822688"/>
    </source>
</evidence>
<evidence type="ECO:0000313" key="1">
    <source>
        <dbReference type="EMBL" id="KAG0556251.1"/>
    </source>
</evidence>
<protein>
    <recommendedName>
        <fullName evidence="3">15,16-dihydrobiliverdin:ferredoxin oxidoreductase</fullName>
    </recommendedName>
</protein>
<organism evidence="1 2">
    <name type="scientific">Ceratodon purpureus</name>
    <name type="common">Fire moss</name>
    <name type="synonym">Dicranum purpureum</name>
    <dbReference type="NCBI Taxonomy" id="3225"/>
    <lineage>
        <taxon>Eukaryota</taxon>
        <taxon>Viridiplantae</taxon>
        <taxon>Streptophyta</taxon>
        <taxon>Embryophyta</taxon>
        <taxon>Bryophyta</taxon>
        <taxon>Bryophytina</taxon>
        <taxon>Bryopsida</taxon>
        <taxon>Dicranidae</taxon>
        <taxon>Pseudoditrichales</taxon>
        <taxon>Ditrichaceae</taxon>
        <taxon>Ceratodon</taxon>
    </lineage>
</organism>
<name>A0A8T0GAS5_CERPU</name>
<dbReference type="InterPro" id="IPR009249">
    <property type="entry name" value="Ferredoxin-dep_bilin_Rdtase"/>
</dbReference>
<dbReference type="Gene3D" id="3.40.1500.20">
    <property type="match status" value="1"/>
</dbReference>
<dbReference type="GO" id="GO:0050897">
    <property type="term" value="F:cobalt ion binding"/>
    <property type="evidence" value="ECO:0007669"/>
    <property type="project" value="InterPro"/>
</dbReference>
<evidence type="ECO:0008006" key="3">
    <source>
        <dbReference type="Google" id="ProtNLM"/>
    </source>
</evidence>
<proteinExistence type="predicted"/>
<dbReference type="GO" id="GO:0016636">
    <property type="term" value="F:oxidoreductase activity, acting on the CH-CH group of donors, iron-sulfur protein as acceptor"/>
    <property type="evidence" value="ECO:0007669"/>
    <property type="project" value="InterPro"/>
</dbReference>
<accession>A0A8T0GAS5</accession>
<dbReference type="Proteomes" id="UP000822688">
    <property type="component" value="Chromosome 11"/>
</dbReference>
<dbReference type="PANTHER" id="PTHR34557">
    <property type="entry name" value="PHYTOCHROMOBILIN:FERREDOXIN OXIDOREDUCTASE, CHLOROPLASTIC"/>
    <property type="match status" value="1"/>
</dbReference>
<dbReference type="EMBL" id="CM026432">
    <property type="protein sequence ID" value="KAG0556251.1"/>
    <property type="molecule type" value="Genomic_DNA"/>
</dbReference>
<dbReference type="GO" id="GO:0010024">
    <property type="term" value="P:phytochromobilin biosynthetic process"/>
    <property type="evidence" value="ECO:0007669"/>
    <property type="project" value="InterPro"/>
</dbReference>
<keyword evidence="2" id="KW-1185">Reference proteome</keyword>
<sequence>MACCVLHVRGPEHFTSGGSLFVPCKGIQSARVKFKVGLRLPPCSARNARLRTSGNVAAERGDGSGGVSSAVHHDQEVPDPLECLPGTEMGSSIEGPDVNLLYGAYMDHFWVTLKEKVPGLRAVDLLPEYRVQKARKARVHNWLLSGDRVRRVRFTYFDGGAAGQAFNSLLYPDPKYDLPLLGIDLLSFGSNKILCVVDFQPLTQEPEYLERHTSMLAPVYERIREKCGHMSSKFFDETQFFSKYLVFYRSSLGAKEPTLHVPTGRLWEVYLEYVDIYLKALNNAEGNEDPDAMAYVQSRQDAYDQYNAERDPAIKLFNTYFGTEWSTRFTKDFLFPGATL</sequence>